<dbReference type="AlphaFoldDB" id="A0A3G8JU03"/>
<proteinExistence type="predicted"/>
<feature type="signal peptide" evidence="2">
    <location>
        <begin position="1"/>
        <end position="30"/>
    </location>
</feature>
<feature type="region of interest" description="Disordered" evidence="1">
    <location>
        <begin position="227"/>
        <end position="265"/>
    </location>
</feature>
<dbReference type="Proteomes" id="UP000271469">
    <property type="component" value="Chromosome"/>
</dbReference>
<sequence length="265" mass="27743">MQGYGSLHRGSVRLCVVAALVVLASAVGTACSVSTDTTPSRIVLPPTDVLSTESEVTTTSVDTGPTTDDTATALPNWTIGRVVALAPRVDNGRYHQGSVTPESPLVDTSGFHFSTPDRAVNCSTGTNGTATLACRLNGQSRGTPPTDTPAACRWIRNLVTLSTEGPQRGACANRYPVLYRSTIVDYGHTIALARFSCLVETAGLFCLESRSRSGFAVTPTGYREISAGDRAPSALTGISESDSRDSVSTTRDREAVTTTPAVPTS</sequence>
<feature type="compositionally biased region" description="Basic and acidic residues" evidence="1">
    <location>
        <begin position="241"/>
        <end position="255"/>
    </location>
</feature>
<name>A0A3G8JU03_9ACTN</name>
<feature type="region of interest" description="Disordered" evidence="1">
    <location>
        <begin position="51"/>
        <end position="73"/>
    </location>
</feature>
<dbReference type="RefSeq" id="WP_232017084.1">
    <property type="nucleotide sequence ID" value="NZ_CP033972.1"/>
</dbReference>
<organism evidence="3 4">
    <name type="scientific">Gordonia insulae</name>
    <dbReference type="NCBI Taxonomy" id="2420509"/>
    <lineage>
        <taxon>Bacteria</taxon>
        <taxon>Bacillati</taxon>
        <taxon>Actinomycetota</taxon>
        <taxon>Actinomycetes</taxon>
        <taxon>Mycobacteriales</taxon>
        <taxon>Gordoniaceae</taxon>
        <taxon>Gordonia</taxon>
    </lineage>
</organism>
<dbReference type="EMBL" id="CP033972">
    <property type="protein sequence ID" value="AZG48641.1"/>
    <property type="molecule type" value="Genomic_DNA"/>
</dbReference>
<evidence type="ECO:0000313" key="3">
    <source>
        <dbReference type="EMBL" id="AZG48641.1"/>
    </source>
</evidence>
<protein>
    <recommendedName>
        <fullName evidence="5">Ig-like domain-containing protein</fullName>
    </recommendedName>
</protein>
<evidence type="ECO:0000256" key="1">
    <source>
        <dbReference type="SAM" id="MobiDB-lite"/>
    </source>
</evidence>
<evidence type="ECO:0008006" key="5">
    <source>
        <dbReference type="Google" id="ProtNLM"/>
    </source>
</evidence>
<reference evidence="3 4" key="1">
    <citation type="submission" date="2018-11" db="EMBL/GenBank/DDBJ databases">
        <title>Gordonia insulae sp. nov., isolated from an island soil.</title>
        <authorList>
            <person name="Kim Y.S."/>
            <person name="Kim S.B."/>
        </authorList>
    </citation>
    <scope>NUCLEOTIDE SEQUENCE [LARGE SCALE GENOMIC DNA]</scope>
    <source>
        <strain evidence="3 4">MMS17-SY073</strain>
    </source>
</reference>
<feature type="chain" id="PRO_5039663517" description="Ig-like domain-containing protein" evidence="2">
    <location>
        <begin position="31"/>
        <end position="265"/>
    </location>
</feature>
<evidence type="ECO:0000256" key="2">
    <source>
        <dbReference type="SAM" id="SignalP"/>
    </source>
</evidence>
<gene>
    <name evidence="3" type="ORF">D7316_05261</name>
</gene>
<accession>A0A3G8JU03</accession>
<evidence type="ECO:0000313" key="4">
    <source>
        <dbReference type="Proteomes" id="UP000271469"/>
    </source>
</evidence>
<keyword evidence="2" id="KW-0732">Signal</keyword>
<keyword evidence="4" id="KW-1185">Reference proteome</keyword>
<dbReference type="KEGG" id="gom:D7316_05261"/>
<feature type="compositionally biased region" description="Polar residues" evidence="1">
    <location>
        <begin position="256"/>
        <end position="265"/>
    </location>
</feature>